<feature type="transmembrane region" description="Helical" evidence="13">
    <location>
        <begin position="330"/>
        <end position="363"/>
    </location>
</feature>
<evidence type="ECO:0000256" key="2">
    <source>
        <dbReference type="ARBA" id="ARBA00004141"/>
    </source>
</evidence>
<dbReference type="InterPro" id="IPR001734">
    <property type="entry name" value="Na/solute_symporter"/>
</dbReference>
<dbReference type="GO" id="GO:0000155">
    <property type="term" value="F:phosphorelay sensor kinase activity"/>
    <property type="evidence" value="ECO:0007669"/>
    <property type="project" value="InterPro"/>
</dbReference>
<evidence type="ECO:0000259" key="14">
    <source>
        <dbReference type="PROSITE" id="PS50109"/>
    </source>
</evidence>
<keyword evidence="10" id="KW-0902">Two-component regulatory system</keyword>
<dbReference type="Pfam" id="PF02518">
    <property type="entry name" value="HATPase_c"/>
    <property type="match status" value="1"/>
</dbReference>
<reference evidence="15" key="2">
    <citation type="submission" date="2020-09" db="EMBL/GenBank/DDBJ databases">
        <authorList>
            <person name="Sun Q."/>
            <person name="Kim S."/>
        </authorList>
    </citation>
    <scope>NUCLEOTIDE SEQUENCE</scope>
    <source>
        <strain evidence="15">KCTC 42651</strain>
    </source>
</reference>
<evidence type="ECO:0000256" key="5">
    <source>
        <dbReference type="ARBA" id="ARBA00022553"/>
    </source>
</evidence>
<feature type="domain" description="Histidine kinase" evidence="14">
    <location>
        <begin position="682"/>
        <end position="899"/>
    </location>
</feature>
<comment type="similarity">
    <text evidence="3">Belongs to the sodium:solute symporter (SSF) (TC 2.A.21) family.</text>
</comment>
<feature type="transmembrane region" description="Helical" evidence="13">
    <location>
        <begin position="384"/>
        <end position="406"/>
    </location>
</feature>
<feature type="transmembrane region" description="Helical" evidence="13">
    <location>
        <begin position="117"/>
        <end position="135"/>
    </location>
</feature>
<dbReference type="Gene3D" id="1.10.287.130">
    <property type="match status" value="1"/>
</dbReference>
<sequence length="911" mass="98759">MLSANIVLFTALAYVALLFLVAFVSDVRSRKGWLGLVHSPLVYTLSISVYCTSWTFYGAVGSAARSGLEFATIYLGPTLVFVGWWFLLRKLVRIGRIHRTSSIGDLISSRYGKSTSLAVLVTLIAVIGTTPYIALQLKAVTASFQVVAEATGTSLLGIPTRDIDIRTGFWVAAGMAVFTILFGTRNIDANEHHHGVVAAIALEALVKLVALLAVGLYVVFWIAGGVPEVFRLPAAATVLQGSETFGARWVALTFLSATAIVCLPRQFQITVVENADENHLRTAGWLFPLYLFLISLFTLPIAIVGLATLPPGSNPDMFVLTLPMLHDQSALALLVFIGGFSSATSMVIVASIALSIMVSNHIVMPIALRLPRRSAGVSGDVKTLLLVSRRISIGVILLLGFAYFVASAQSDALASMGLIAFAGVAQFLPSLIGGLYWYQASKAGAFVGLLGGVLVWGYTLLLPSFEGGSVIPASLFQEGPWGIADLRPQALFGTEGVDPLVHSLVWSLGINVALFVLVSLVRDQKPLERLQATLFIDVFRNPADNEARFIRRSAAIDDLYILAQRILGTDQAYRLFRDFARQQGSRDSLPQPDTEFIAHLERQLAGGIGAASARVMVSQVITGETISLDELMRLVDETQQVIEYSQQLEHKSQELQITARQLREANERLRALDAQKDDFLSQVSHEVRTPMASIRSFSEILLSGDDLTSEQSKRFLGIIHNETLRLTRLLDEILDLSHLERGELNWSLRPIDASAVLARAVETCQGMAAGVTVEVRNDAGSVEVLGHSDRLAQVFINLISNAIKHNTGADPRLSIHSTIIDGRFVVDVQDNGPGIDPADRERIFSKFSRAWSTDRPSTTGAGLGLAISRAILRRMNGTLDLLPATGQGACFRVTLPLRQNADQSPRAAAEG</sequence>
<dbReference type="SMART" id="SM00388">
    <property type="entry name" value="HisKA"/>
    <property type="match status" value="1"/>
</dbReference>
<feature type="transmembrane region" description="Helical" evidence="13">
    <location>
        <begin position="246"/>
        <end position="264"/>
    </location>
</feature>
<evidence type="ECO:0000313" key="15">
    <source>
        <dbReference type="EMBL" id="GHD52703.1"/>
    </source>
</evidence>
<keyword evidence="16" id="KW-1185">Reference proteome</keyword>
<evidence type="ECO:0000256" key="13">
    <source>
        <dbReference type="SAM" id="Phobius"/>
    </source>
</evidence>
<organism evidence="15 16">
    <name type="scientific">Thalassobaculum fulvum</name>
    <dbReference type="NCBI Taxonomy" id="1633335"/>
    <lineage>
        <taxon>Bacteria</taxon>
        <taxon>Pseudomonadati</taxon>
        <taxon>Pseudomonadota</taxon>
        <taxon>Alphaproteobacteria</taxon>
        <taxon>Rhodospirillales</taxon>
        <taxon>Thalassobaculaceae</taxon>
        <taxon>Thalassobaculum</taxon>
    </lineage>
</organism>
<feature type="transmembrane region" description="Helical" evidence="13">
    <location>
        <begin position="285"/>
        <end position="310"/>
    </location>
</feature>
<keyword evidence="6" id="KW-0808">Transferase</keyword>
<feature type="coiled-coil region" evidence="12">
    <location>
        <begin position="645"/>
        <end position="682"/>
    </location>
</feature>
<dbReference type="EMBL" id="BMZS01000006">
    <property type="protein sequence ID" value="GHD52703.1"/>
    <property type="molecule type" value="Genomic_DNA"/>
</dbReference>
<dbReference type="InterPro" id="IPR038377">
    <property type="entry name" value="Na/Glc_symporter_sf"/>
</dbReference>
<dbReference type="PROSITE" id="PS50283">
    <property type="entry name" value="NA_SOLUT_SYMP_3"/>
    <property type="match status" value="1"/>
</dbReference>
<keyword evidence="9 13" id="KW-1133">Transmembrane helix</keyword>
<evidence type="ECO:0000256" key="3">
    <source>
        <dbReference type="ARBA" id="ARBA00006434"/>
    </source>
</evidence>
<dbReference type="PANTHER" id="PTHR43711">
    <property type="entry name" value="TWO-COMPONENT HISTIDINE KINASE"/>
    <property type="match status" value="1"/>
</dbReference>
<feature type="transmembrane region" description="Helical" evidence="13">
    <location>
        <begin position="6"/>
        <end position="24"/>
    </location>
</feature>
<gene>
    <name evidence="15" type="ORF">GCM10017083_28480</name>
</gene>
<dbReference type="SMART" id="SM00387">
    <property type="entry name" value="HATPase_c"/>
    <property type="match status" value="1"/>
</dbReference>
<dbReference type="Gene3D" id="3.30.565.10">
    <property type="entry name" value="Histidine kinase-like ATPase, C-terminal domain"/>
    <property type="match status" value="1"/>
</dbReference>
<dbReference type="PROSITE" id="PS50109">
    <property type="entry name" value="HIS_KIN"/>
    <property type="match status" value="1"/>
</dbReference>
<evidence type="ECO:0000256" key="8">
    <source>
        <dbReference type="ARBA" id="ARBA00022777"/>
    </source>
</evidence>
<dbReference type="InterPro" id="IPR003594">
    <property type="entry name" value="HATPase_dom"/>
</dbReference>
<dbReference type="InterPro" id="IPR036890">
    <property type="entry name" value="HATPase_C_sf"/>
</dbReference>
<dbReference type="CDD" id="cd00075">
    <property type="entry name" value="HATPase"/>
    <property type="match status" value="1"/>
</dbReference>
<dbReference type="CDD" id="cd10322">
    <property type="entry name" value="SLC5sbd"/>
    <property type="match status" value="1"/>
</dbReference>
<comment type="catalytic activity">
    <reaction evidence="1">
        <text>ATP + protein L-histidine = ADP + protein N-phospho-L-histidine.</text>
        <dbReference type="EC" id="2.7.13.3"/>
    </reaction>
</comment>
<keyword evidence="8" id="KW-0418">Kinase</keyword>
<evidence type="ECO:0000313" key="16">
    <source>
        <dbReference type="Proteomes" id="UP000630353"/>
    </source>
</evidence>
<dbReference type="InterPro" id="IPR036097">
    <property type="entry name" value="HisK_dim/P_sf"/>
</dbReference>
<keyword evidence="5" id="KW-0597">Phosphoprotein</keyword>
<dbReference type="SUPFAM" id="SSF47384">
    <property type="entry name" value="Homodimeric domain of signal transducing histidine kinase"/>
    <property type="match status" value="1"/>
</dbReference>
<feature type="transmembrane region" description="Helical" evidence="13">
    <location>
        <begin position="36"/>
        <end position="59"/>
    </location>
</feature>
<evidence type="ECO:0000256" key="9">
    <source>
        <dbReference type="ARBA" id="ARBA00022989"/>
    </source>
</evidence>
<evidence type="ECO:0000256" key="12">
    <source>
        <dbReference type="SAM" id="Coils"/>
    </source>
</evidence>
<dbReference type="InterPro" id="IPR004358">
    <property type="entry name" value="Sig_transdc_His_kin-like_C"/>
</dbReference>
<feature type="transmembrane region" description="Helical" evidence="13">
    <location>
        <begin position="196"/>
        <end position="223"/>
    </location>
</feature>
<dbReference type="InterPro" id="IPR005467">
    <property type="entry name" value="His_kinase_dom"/>
</dbReference>
<evidence type="ECO:0000256" key="11">
    <source>
        <dbReference type="ARBA" id="ARBA00023136"/>
    </source>
</evidence>
<dbReference type="Proteomes" id="UP000630353">
    <property type="component" value="Unassembled WGS sequence"/>
</dbReference>
<dbReference type="InterPro" id="IPR050736">
    <property type="entry name" value="Sensor_HK_Regulatory"/>
</dbReference>
<comment type="subcellular location">
    <subcellularLocation>
        <location evidence="2">Membrane</location>
        <topology evidence="2">Multi-pass membrane protein</topology>
    </subcellularLocation>
</comment>
<feature type="transmembrane region" description="Helical" evidence="13">
    <location>
        <begin position="412"/>
        <end position="438"/>
    </location>
</feature>
<dbReference type="InterPro" id="IPR003661">
    <property type="entry name" value="HisK_dim/P_dom"/>
</dbReference>
<dbReference type="GO" id="GO:0016020">
    <property type="term" value="C:membrane"/>
    <property type="evidence" value="ECO:0007669"/>
    <property type="project" value="UniProtKB-SubCell"/>
</dbReference>
<feature type="transmembrane region" description="Helical" evidence="13">
    <location>
        <begin position="167"/>
        <end position="184"/>
    </location>
</feature>
<evidence type="ECO:0000256" key="4">
    <source>
        <dbReference type="ARBA" id="ARBA00012438"/>
    </source>
</evidence>
<name>A0A918XTN9_9PROT</name>
<keyword evidence="7 13" id="KW-0812">Transmembrane</keyword>
<dbReference type="EC" id="2.7.13.3" evidence="4"/>
<dbReference type="CDD" id="cd00082">
    <property type="entry name" value="HisKA"/>
    <property type="match status" value="1"/>
</dbReference>
<dbReference type="PANTHER" id="PTHR43711:SF1">
    <property type="entry name" value="HISTIDINE KINASE 1"/>
    <property type="match status" value="1"/>
</dbReference>
<evidence type="ECO:0000256" key="6">
    <source>
        <dbReference type="ARBA" id="ARBA00022679"/>
    </source>
</evidence>
<evidence type="ECO:0000256" key="7">
    <source>
        <dbReference type="ARBA" id="ARBA00022692"/>
    </source>
</evidence>
<dbReference type="RefSeq" id="WP_189990717.1">
    <property type="nucleotide sequence ID" value="NZ_BMZS01000006.1"/>
</dbReference>
<feature type="transmembrane region" description="Helical" evidence="13">
    <location>
        <begin position="445"/>
        <end position="465"/>
    </location>
</feature>
<proteinExistence type="inferred from homology"/>
<feature type="transmembrane region" description="Helical" evidence="13">
    <location>
        <begin position="500"/>
        <end position="521"/>
    </location>
</feature>
<dbReference type="AlphaFoldDB" id="A0A918XTN9"/>
<keyword evidence="11 13" id="KW-0472">Membrane</keyword>
<dbReference type="GO" id="GO:0022857">
    <property type="term" value="F:transmembrane transporter activity"/>
    <property type="evidence" value="ECO:0007669"/>
    <property type="project" value="InterPro"/>
</dbReference>
<dbReference type="PRINTS" id="PR00344">
    <property type="entry name" value="BCTRLSENSOR"/>
</dbReference>
<evidence type="ECO:0000256" key="1">
    <source>
        <dbReference type="ARBA" id="ARBA00000085"/>
    </source>
</evidence>
<keyword evidence="12" id="KW-0175">Coiled coil</keyword>
<dbReference type="Gene3D" id="1.20.1730.10">
    <property type="entry name" value="Sodium/glucose cotransporter"/>
    <property type="match status" value="1"/>
</dbReference>
<feature type="transmembrane region" description="Helical" evidence="13">
    <location>
        <begin position="71"/>
        <end position="88"/>
    </location>
</feature>
<dbReference type="FunFam" id="1.10.287.130:FF:000001">
    <property type="entry name" value="Two-component sensor histidine kinase"/>
    <property type="match status" value="1"/>
</dbReference>
<protein>
    <recommendedName>
        <fullName evidence="4">histidine kinase</fullName>
        <ecNumber evidence="4">2.7.13.3</ecNumber>
    </recommendedName>
</protein>
<dbReference type="Pfam" id="PF00512">
    <property type="entry name" value="HisKA"/>
    <property type="match status" value="1"/>
</dbReference>
<comment type="caution">
    <text evidence="15">The sequence shown here is derived from an EMBL/GenBank/DDBJ whole genome shotgun (WGS) entry which is preliminary data.</text>
</comment>
<accession>A0A918XTN9</accession>
<evidence type="ECO:0000256" key="10">
    <source>
        <dbReference type="ARBA" id="ARBA00023012"/>
    </source>
</evidence>
<dbReference type="SUPFAM" id="SSF55874">
    <property type="entry name" value="ATPase domain of HSP90 chaperone/DNA topoisomerase II/histidine kinase"/>
    <property type="match status" value="1"/>
</dbReference>
<reference evidence="15" key="1">
    <citation type="journal article" date="2014" name="Int. J. Syst. Evol. Microbiol.">
        <title>Complete genome sequence of Corynebacterium casei LMG S-19264T (=DSM 44701T), isolated from a smear-ripened cheese.</title>
        <authorList>
            <consortium name="US DOE Joint Genome Institute (JGI-PGF)"/>
            <person name="Walter F."/>
            <person name="Albersmeier A."/>
            <person name="Kalinowski J."/>
            <person name="Ruckert C."/>
        </authorList>
    </citation>
    <scope>NUCLEOTIDE SEQUENCE</scope>
    <source>
        <strain evidence="15">KCTC 42651</strain>
    </source>
</reference>